<evidence type="ECO:0008006" key="4">
    <source>
        <dbReference type="Google" id="ProtNLM"/>
    </source>
</evidence>
<proteinExistence type="predicted"/>
<dbReference type="AlphaFoldDB" id="A0A532USI1"/>
<dbReference type="EMBL" id="NJBO01000030">
    <property type="protein sequence ID" value="TKJ37893.1"/>
    <property type="molecule type" value="Genomic_DNA"/>
</dbReference>
<feature type="signal peptide" evidence="1">
    <location>
        <begin position="1"/>
        <end position="18"/>
    </location>
</feature>
<sequence length="158" mass="18279">MKKRSILKFAAVLAFALAAMPGCKKQRWLRLYHEAMFEDSIAVFVDSINITGWEVNEDVVELGYFYYPWQGEDSIYFREGSHYYEEECYPYVPPPLFLLEVNGKIVGLRTNPISSVSDSSDIITIIYEPWANDDTIHYELSVDRFPNLVGVTLDDIYI</sequence>
<feature type="chain" id="PRO_5021930659" description="LTD domain-containing protein" evidence="1">
    <location>
        <begin position="19"/>
        <end position="158"/>
    </location>
</feature>
<organism evidence="2 3">
    <name type="scientific">candidate division TA06 bacterium B3_TA06</name>
    <dbReference type="NCBI Taxonomy" id="2012487"/>
    <lineage>
        <taxon>Bacteria</taxon>
        <taxon>Bacteria division TA06</taxon>
    </lineage>
</organism>
<gene>
    <name evidence="2" type="ORF">CEE36_10925</name>
</gene>
<accession>A0A532USI1</accession>
<protein>
    <recommendedName>
        <fullName evidence="4">LTD domain-containing protein</fullName>
    </recommendedName>
</protein>
<evidence type="ECO:0000313" key="2">
    <source>
        <dbReference type="EMBL" id="TKJ37893.1"/>
    </source>
</evidence>
<dbReference type="Proteomes" id="UP000317778">
    <property type="component" value="Unassembled WGS sequence"/>
</dbReference>
<reference evidence="2 3" key="1">
    <citation type="submission" date="2017-06" db="EMBL/GenBank/DDBJ databases">
        <title>Novel microbial phyla capable of carbon fixation and sulfur reduction in deep-sea sediments.</title>
        <authorList>
            <person name="Huang J."/>
            <person name="Baker B."/>
            <person name="Wang Y."/>
        </authorList>
    </citation>
    <scope>NUCLEOTIDE SEQUENCE [LARGE SCALE GENOMIC DNA]</scope>
    <source>
        <strain evidence="2">B3_TA06</strain>
    </source>
</reference>
<name>A0A532USI1_UNCT6</name>
<evidence type="ECO:0000313" key="3">
    <source>
        <dbReference type="Proteomes" id="UP000317778"/>
    </source>
</evidence>
<evidence type="ECO:0000256" key="1">
    <source>
        <dbReference type="SAM" id="SignalP"/>
    </source>
</evidence>
<keyword evidence="1" id="KW-0732">Signal</keyword>
<comment type="caution">
    <text evidence="2">The sequence shown here is derived from an EMBL/GenBank/DDBJ whole genome shotgun (WGS) entry which is preliminary data.</text>
</comment>